<sequence>MKLRIGFVAMPLGVFTLCLFFSRWPSRWLPEFSDLVALGLAIASGIWYLPPIGGPIAGRVMVVTGYVVGMTLLLLWYALFFVCAVFCECL</sequence>
<proteinExistence type="predicted"/>
<keyword evidence="3" id="KW-1185">Reference proteome</keyword>
<accession>A0ABS5C272</accession>
<feature type="transmembrane region" description="Helical" evidence="1">
    <location>
        <begin position="61"/>
        <end position="87"/>
    </location>
</feature>
<evidence type="ECO:0000313" key="2">
    <source>
        <dbReference type="EMBL" id="MBP3960092.1"/>
    </source>
</evidence>
<name>A0ABS5C272_9BACT</name>
<feature type="transmembrane region" description="Helical" evidence="1">
    <location>
        <begin position="32"/>
        <end position="49"/>
    </location>
</feature>
<keyword evidence="1" id="KW-0812">Transmembrane</keyword>
<dbReference type="RefSeq" id="WP_210661126.1">
    <property type="nucleotide sequence ID" value="NZ_JAGKQQ010000001.1"/>
</dbReference>
<protein>
    <submittedName>
        <fullName evidence="2">Uncharacterized protein</fullName>
    </submittedName>
</protein>
<reference evidence="2 3" key="1">
    <citation type="submission" date="2021-04" db="EMBL/GenBank/DDBJ databases">
        <authorList>
            <person name="Ivanova A."/>
        </authorList>
    </citation>
    <scope>NUCLEOTIDE SEQUENCE [LARGE SCALE GENOMIC DNA]</scope>
    <source>
        <strain evidence="2 3">G18</strain>
    </source>
</reference>
<comment type="caution">
    <text evidence="2">The sequence shown here is derived from an EMBL/GenBank/DDBJ whole genome shotgun (WGS) entry which is preliminary data.</text>
</comment>
<evidence type="ECO:0000256" key="1">
    <source>
        <dbReference type="SAM" id="Phobius"/>
    </source>
</evidence>
<keyword evidence="1" id="KW-1133">Transmembrane helix</keyword>
<dbReference type="EMBL" id="JAGKQQ010000001">
    <property type="protein sequence ID" value="MBP3960092.1"/>
    <property type="molecule type" value="Genomic_DNA"/>
</dbReference>
<gene>
    <name evidence="2" type="ORF">J8F10_33115</name>
</gene>
<evidence type="ECO:0000313" key="3">
    <source>
        <dbReference type="Proteomes" id="UP000676565"/>
    </source>
</evidence>
<dbReference type="Proteomes" id="UP000676565">
    <property type="component" value="Unassembled WGS sequence"/>
</dbReference>
<keyword evidence="1" id="KW-0472">Membrane</keyword>
<organism evidence="2 3">
    <name type="scientific">Gemmata palustris</name>
    <dbReference type="NCBI Taxonomy" id="2822762"/>
    <lineage>
        <taxon>Bacteria</taxon>
        <taxon>Pseudomonadati</taxon>
        <taxon>Planctomycetota</taxon>
        <taxon>Planctomycetia</taxon>
        <taxon>Gemmatales</taxon>
        <taxon>Gemmataceae</taxon>
        <taxon>Gemmata</taxon>
    </lineage>
</organism>
<feature type="transmembrane region" description="Helical" evidence="1">
    <location>
        <begin position="6"/>
        <end position="25"/>
    </location>
</feature>